<evidence type="ECO:0000313" key="3">
    <source>
        <dbReference type="EMBL" id="BCL58329.1"/>
    </source>
</evidence>
<dbReference type="Pfam" id="PF02254">
    <property type="entry name" value="TrkA_N"/>
    <property type="match status" value="1"/>
</dbReference>
<dbReference type="PANTHER" id="PTHR43833:SF7">
    <property type="entry name" value="KTR SYSTEM POTASSIUM UPTAKE PROTEIN C"/>
    <property type="match status" value="1"/>
</dbReference>
<dbReference type="PROSITE" id="PS51201">
    <property type="entry name" value="RCK_N"/>
    <property type="match status" value="1"/>
</dbReference>
<organism evidence="6 7">
    <name type="scientific">Faecalibacillus intestinalis</name>
    <dbReference type="NCBI Taxonomy" id="1982626"/>
    <lineage>
        <taxon>Bacteria</taxon>
        <taxon>Bacillati</taxon>
        <taxon>Bacillota</taxon>
        <taxon>Erysipelotrichia</taxon>
        <taxon>Erysipelotrichales</taxon>
        <taxon>Coprobacillaceae</taxon>
        <taxon>Faecalibacillus</taxon>
    </lineage>
</organism>
<accession>A0A2T3FLB1</accession>
<dbReference type="Gene3D" id="3.30.70.1450">
    <property type="entry name" value="Regulator of K+ conductance, C-terminal domain"/>
    <property type="match status" value="1"/>
</dbReference>
<dbReference type="InterPro" id="IPR003148">
    <property type="entry name" value="RCK_N"/>
</dbReference>
<dbReference type="AlphaFoldDB" id="A0A2T3FLB1"/>
<evidence type="ECO:0000313" key="4">
    <source>
        <dbReference type="EMBL" id="MCB8560430.1"/>
    </source>
</evidence>
<dbReference type="InterPro" id="IPR036291">
    <property type="entry name" value="NAD(P)-bd_dom_sf"/>
</dbReference>
<feature type="domain" description="RCK N-terminal" evidence="1">
    <location>
        <begin position="2"/>
        <end position="118"/>
    </location>
</feature>
<reference evidence="5" key="5">
    <citation type="submission" date="2022-06" db="EMBL/GenBank/DDBJ databases">
        <title>Isolation of gut microbiota from human fecal samples.</title>
        <authorList>
            <person name="Pamer E.G."/>
            <person name="Barat B."/>
            <person name="Waligurski E."/>
            <person name="Medina S."/>
            <person name="Paddock L."/>
            <person name="Mostad J."/>
        </authorList>
    </citation>
    <scope>NUCLEOTIDE SEQUENCE</scope>
    <source>
        <strain evidence="5">DFI.6.24</strain>
    </source>
</reference>
<evidence type="ECO:0000313" key="5">
    <source>
        <dbReference type="EMBL" id="MCQ5062185.1"/>
    </source>
</evidence>
<evidence type="ECO:0000313" key="8">
    <source>
        <dbReference type="Proteomes" id="UP000593842"/>
    </source>
</evidence>
<keyword evidence="7" id="KW-1185">Reference proteome</keyword>
<dbReference type="Proteomes" id="UP001197827">
    <property type="component" value="Unassembled WGS sequence"/>
</dbReference>
<reference evidence="4" key="4">
    <citation type="submission" date="2021-10" db="EMBL/GenBank/DDBJ databases">
        <title>Collection of gut derived symbiotic bacterial strains cultured from healthy donors.</title>
        <authorList>
            <person name="Lin H."/>
            <person name="Littmann E."/>
            <person name="Kohout C."/>
            <person name="Pamer E.G."/>
        </authorList>
    </citation>
    <scope>NUCLEOTIDE SEQUENCE</scope>
    <source>
        <strain evidence="4">DFI.5.2</strain>
    </source>
</reference>
<protein>
    <submittedName>
        <fullName evidence="3">Potassium transporter Trk</fullName>
    </submittedName>
    <submittedName>
        <fullName evidence="6">TrkA family potassium uptake protein</fullName>
    </submittedName>
</protein>
<dbReference type="KEGG" id="fit:Fi14EGH31_20410"/>
<dbReference type="PANTHER" id="PTHR43833">
    <property type="entry name" value="POTASSIUM CHANNEL PROTEIN 2-RELATED-RELATED"/>
    <property type="match status" value="1"/>
</dbReference>
<dbReference type="PROSITE" id="PS51202">
    <property type="entry name" value="RCK_C"/>
    <property type="match status" value="1"/>
</dbReference>
<dbReference type="EMBL" id="AP024085">
    <property type="protein sequence ID" value="BCL58329.1"/>
    <property type="molecule type" value="Genomic_DNA"/>
</dbReference>
<evidence type="ECO:0000313" key="7">
    <source>
        <dbReference type="Proteomes" id="UP000240974"/>
    </source>
</evidence>
<dbReference type="GO" id="GO:0006813">
    <property type="term" value="P:potassium ion transport"/>
    <property type="evidence" value="ECO:0007669"/>
    <property type="project" value="InterPro"/>
</dbReference>
<name>A0A2T3FLB1_9FIRM</name>
<reference evidence="3" key="2">
    <citation type="journal article" date="2020" name="Microbiol. Resour. Announc.">
        <title>Complete Genome Sequence of Faecalibacillus intestinalis JCM 34082, Isolated from Feces from a Healthy Japanese Female.</title>
        <authorList>
            <person name="Sakamoto M."/>
            <person name="Ikeyama N."/>
            <person name="Toyoda A."/>
            <person name="Murakami T."/>
            <person name="Mori H."/>
            <person name="Ohkuma M."/>
        </authorList>
    </citation>
    <scope>NUCLEOTIDE SEQUENCE</scope>
    <source>
        <strain evidence="3">14EGH31</strain>
    </source>
</reference>
<dbReference type="Proteomes" id="UP000593842">
    <property type="component" value="Chromosome"/>
</dbReference>
<proteinExistence type="predicted"/>
<dbReference type="SUPFAM" id="SSF116726">
    <property type="entry name" value="TrkA C-terminal domain-like"/>
    <property type="match status" value="1"/>
</dbReference>
<evidence type="ECO:0000259" key="2">
    <source>
        <dbReference type="PROSITE" id="PS51202"/>
    </source>
</evidence>
<dbReference type="EMBL" id="JANGBO010000010">
    <property type="protein sequence ID" value="MCQ5062185.1"/>
    <property type="molecule type" value="Genomic_DNA"/>
</dbReference>
<evidence type="ECO:0000259" key="1">
    <source>
        <dbReference type="PROSITE" id="PS51201"/>
    </source>
</evidence>
<dbReference type="InterPro" id="IPR036721">
    <property type="entry name" value="RCK_C_sf"/>
</dbReference>
<reference evidence="6 7" key="1">
    <citation type="journal article" date="2019" name="Int. J. Syst. Evol. Microbiol.">
        <title>Faecalibacillus intestinalis gen. nov., sp. nov. and Faecalibacillus faecis sp. nov., isolated from human faeces.</title>
        <authorList>
            <person name="Seo B."/>
            <person name="Jeon K."/>
            <person name="Baek I."/>
            <person name="Lee Y.M."/>
            <person name="Baek K."/>
            <person name="Ko G."/>
        </authorList>
    </citation>
    <scope>NUCLEOTIDE SEQUENCE [LARGE SCALE GENOMIC DNA]</scope>
    <source>
        <strain evidence="6 7">SNUG30099</strain>
    </source>
</reference>
<dbReference type="EMBL" id="PYLQ01000029">
    <property type="protein sequence ID" value="PST36056.1"/>
    <property type="molecule type" value="Genomic_DNA"/>
</dbReference>
<dbReference type="EMBL" id="JAJDKQ010000001">
    <property type="protein sequence ID" value="MCB8560430.1"/>
    <property type="molecule type" value="Genomic_DNA"/>
</dbReference>
<dbReference type="InterPro" id="IPR006037">
    <property type="entry name" value="RCK_C"/>
</dbReference>
<sequence length="219" mass="24731">MEKQFVVLGLGIFGSTLVKTLSQYGREVIAIDKNPENVQRVADFATKAVIGDVTDFQFLSDLGLDDMDVGIVAIGDRLEDSILATMNLKELGVPYVIVKAKNKRFKVVLEKIGADYVVRPEKEMGEKVARTLLRKNIKDLIELDEENCIVEMKVPQAWVGKTLSQLDLRKLYSINVLGKRNPHTHKLEVPVDPNLEIELNDTFLVLAQTDEIEKYDYLL</sequence>
<dbReference type="InterPro" id="IPR050721">
    <property type="entry name" value="Trk_Ktr_HKT_K-transport"/>
</dbReference>
<evidence type="ECO:0000313" key="6">
    <source>
        <dbReference type="EMBL" id="PST36056.1"/>
    </source>
</evidence>
<feature type="domain" description="RCK C-terminal" evidence="2">
    <location>
        <begin position="135"/>
        <end position="219"/>
    </location>
</feature>
<gene>
    <name evidence="6" type="ORF">C7U54_13510</name>
    <name evidence="3" type="ORF">Fi14EGH31_20410</name>
    <name evidence="4" type="ORF">LJD74_00235</name>
    <name evidence="5" type="ORF">NE542_10200</name>
</gene>
<dbReference type="Gene3D" id="3.40.50.720">
    <property type="entry name" value="NAD(P)-binding Rossmann-like Domain"/>
    <property type="match status" value="1"/>
</dbReference>
<dbReference type="Pfam" id="PF02080">
    <property type="entry name" value="TrkA_C"/>
    <property type="match status" value="1"/>
</dbReference>
<dbReference type="RefSeq" id="WP_022001819.1">
    <property type="nucleotide sequence ID" value="NZ_AP024085.1"/>
</dbReference>
<reference evidence="8" key="3">
    <citation type="submission" date="2020-09" db="EMBL/GenBank/DDBJ databases">
        <title>Complete genome sequencing of Faecalibacillus intestinalis strain 14EGH31.</title>
        <authorList>
            <person name="Sakamoto M."/>
            <person name="Murakami T."/>
            <person name="Mori H."/>
        </authorList>
    </citation>
    <scope>NUCLEOTIDE SEQUENCE [LARGE SCALE GENOMIC DNA]</scope>
    <source>
        <strain evidence="8">14EGH31</strain>
    </source>
</reference>
<dbReference type="Proteomes" id="UP000240974">
    <property type="component" value="Unassembled WGS sequence"/>
</dbReference>
<dbReference type="SUPFAM" id="SSF51735">
    <property type="entry name" value="NAD(P)-binding Rossmann-fold domains"/>
    <property type="match status" value="1"/>
</dbReference>
<dbReference type="Proteomes" id="UP001204814">
    <property type="component" value="Unassembled WGS sequence"/>
</dbReference>
<dbReference type="GO" id="GO:0008324">
    <property type="term" value="F:monoatomic cation transmembrane transporter activity"/>
    <property type="evidence" value="ECO:0007669"/>
    <property type="project" value="InterPro"/>
</dbReference>
<dbReference type="GeneID" id="70580481"/>